<evidence type="ECO:0000313" key="3">
    <source>
        <dbReference type="EMBL" id="CAH0376144.1"/>
    </source>
</evidence>
<evidence type="ECO:0000313" key="4">
    <source>
        <dbReference type="Proteomes" id="UP000789595"/>
    </source>
</evidence>
<evidence type="ECO:0000256" key="1">
    <source>
        <dbReference type="SAM" id="MobiDB-lite"/>
    </source>
</evidence>
<dbReference type="PROSITE" id="PS50096">
    <property type="entry name" value="IQ"/>
    <property type="match status" value="1"/>
</dbReference>
<dbReference type="Pfam" id="PF25805">
    <property type="entry name" value="IQUB"/>
    <property type="match status" value="1"/>
</dbReference>
<reference evidence="3" key="1">
    <citation type="submission" date="2021-11" db="EMBL/GenBank/DDBJ databases">
        <authorList>
            <consortium name="Genoscope - CEA"/>
            <person name="William W."/>
        </authorList>
    </citation>
    <scope>NUCLEOTIDE SEQUENCE</scope>
</reference>
<protein>
    <recommendedName>
        <fullName evidence="2">IQ motif and ubiquitin-like domain-containing protein</fullName>
    </recommendedName>
</protein>
<comment type="caution">
    <text evidence="3">The sequence shown here is derived from an EMBL/GenBank/DDBJ whole genome shotgun (WGS) entry which is preliminary data.</text>
</comment>
<dbReference type="Proteomes" id="UP000789595">
    <property type="component" value="Unassembled WGS sequence"/>
</dbReference>
<dbReference type="InterPro" id="IPR037695">
    <property type="entry name" value="IQUB"/>
</dbReference>
<dbReference type="OrthoDB" id="10265862at2759"/>
<organism evidence="3 4">
    <name type="scientific">Pelagomonas calceolata</name>
    <dbReference type="NCBI Taxonomy" id="35677"/>
    <lineage>
        <taxon>Eukaryota</taxon>
        <taxon>Sar</taxon>
        <taxon>Stramenopiles</taxon>
        <taxon>Ochrophyta</taxon>
        <taxon>Pelagophyceae</taxon>
        <taxon>Pelagomonadales</taxon>
        <taxon>Pelagomonadaceae</taxon>
        <taxon>Pelagomonas</taxon>
    </lineage>
</organism>
<proteinExistence type="predicted"/>
<dbReference type="EMBL" id="CAKKNE010000005">
    <property type="protein sequence ID" value="CAH0376144.1"/>
    <property type="molecule type" value="Genomic_DNA"/>
</dbReference>
<name>A0A8J2SZI2_9STRA</name>
<evidence type="ECO:0000259" key="2">
    <source>
        <dbReference type="Pfam" id="PF25805"/>
    </source>
</evidence>
<dbReference type="PANTHER" id="PTHR21074">
    <property type="entry name" value="IQ AND UBIQUITIN-LIKE DOMAIN-CONTAINING PROTEIN"/>
    <property type="match status" value="1"/>
</dbReference>
<gene>
    <name evidence="3" type="ORF">PECAL_5P07060</name>
</gene>
<keyword evidence="4" id="KW-1185">Reference proteome</keyword>
<sequence length="408" mass="47247">MAVDAGAPAPSQPAAPTEEWPPYADPSYKMPASIEVTVQKRNEDDVTLTVNIEKENTRKPYLGGYRHKKTGRVYHHASSQSVVLGCLPRYPDPDTRRHRDSQTVVAISRSQQSLREYGTQMARLDVLIDETDDRHVKIRRYFTAAQLLELKRQKCAIIQRFYRGYYARKRAWGIRQRLYDAQVAKDEADRGGETFRTKTRAKEVERRTNPRTEADFELLYNELEQWRQKELAVLAQQGGTKEQRTDILNQQTRALATIDRLRATAVKAGREKKIKQVMSLMGQPKKWEDKYGGVREVHTQFTVRAQELRDLYGGLSDEIGDIDERLEVLTNVKWTCEEFPCALTRDIVELCDREADLLNRGRSVESMVNLRRRLTSLFRQFVDTPEFNPEADRFLKVPGVRLMNTLPE</sequence>
<dbReference type="InterPro" id="IPR057887">
    <property type="entry name" value="IQUB_helical"/>
</dbReference>
<feature type="compositionally biased region" description="Low complexity" evidence="1">
    <location>
        <begin position="1"/>
        <end position="16"/>
    </location>
</feature>
<feature type="domain" description="IQ motif and ubiquitin-like" evidence="2">
    <location>
        <begin position="268"/>
        <end position="399"/>
    </location>
</feature>
<dbReference type="AlphaFoldDB" id="A0A8J2SZI2"/>
<dbReference type="PANTHER" id="PTHR21074:SF0">
    <property type="entry name" value="IQ AND UBIQUITIN-LIKE DOMAIN-CONTAINING PROTEIN"/>
    <property type="match status" value="1"/>
</dbReference>
<accession>A0A8J2SZI2</accession>
<feature type="region of interest" description="Disordered" evidence="1">
    <location>
        <begin position="1"/>
        <end position="26"/>
    </location>
</feature>